<evidence type="ECO:0000313" key="12">
    <source>
        <dbReference type="EMBL" id="BAM78865.1"/>
    </source>
</evidence>
<evidence type="ECO:0000256" key="8">
    <source>
        <dbReference type="ARBA" id="ARBA00023186"/>
    </source>
</evidence>
<dbReference type="InterPro" id="IPR053374">
    <property type="entry name" value="TCP-1_chaperonin"/>
</dbReference>
<dbReference type="PROSITE" id="PS00995">
    <property type="entry name" value="TCP1_3"/>
    <property type="match status" value="1"/>
</dbReference>
<evidence type="ECO:0000256" key="3">
    <source>
        <dbReference type="ARBA" id="ARBA00011531"/>
    </source>
</evidence>
<evidence type="ECO:0000256" key="6">
    <source>
        <dbReference type="ARBA" id="ARBA00022741"/>
    </source>
</evidence>
<dbReference type="FunFam" id="1.10.560.10:FF:000073">
    <property type="entry name" value="T-complex protein 1 subunit gamma"/>
    <property type="match status" value="1"/>
</dbReference>
<evidence type="ECO:0000256" key="5">
    <source>
        <dbReference type="ARBA" id="ARBA00022490"/>
    </source>
</evidence>
<dbReference type="GO" id="GO:0016887">
    <property type="term" value="F:ATP hydrolysis activity"/>
    <property type="evidence" value="ECO:0007669"/>
    <property type="project" value="InterPro"/>
</dbReference>
<comment type="function">
    <text evidence="9">Molecular chaperone; assists the folding of proteins upon ATP hydrolysis. Known to play a role, in vitro, in the folding of actin and tubulin.</text>
</comment>
<dbReference type="PRINTS" id="PR00304">
    <property type="entry name" value="TCOMPLEXTCP1"/>
</dbReference>
<dbReference type="GO" id="GO:0051082">
    <property type="term" value="F:unfolded protein binding"/>
    <property type="evidence" value="ECO:0007669"/>
    <property type="project" value="InterPro"/>
</dbReference>
<dbReference type="InterPro" id="IPR017998">
    <property type="entry name" value="Chaperone_TCP-1"/>
</dbReference>
<dbReference type="InterPro" id="IPR027409">
    <property type="entry name" value="GroEL-like_apical_dom_sf"/>
</dbReference>
<keyword evidence="13" id="KW-1185">Reference proteome</keyword>
<dbReference type="FunFam" id="3.50.7.10:FF:000005">
    <property type="entry name" value="T-complex protein 1 subunit gamma"/>
    <property type="match status" value="1"/>
</dbReference>
<dbReference type="eggNOG" id="KOG0364">
    <property type="taxonomic scope" value="Eukaryota"/>
</dbReference>
<name>M1V3Q7_CYAM1</name>
<dbReference type="InterPro" id="IPR027410">
    <property type="entry name" value="TCP-1-like_intermed_sf"/>
</dbReference>
<dbReference type="Gene3D" id="3.30.260.10">
    <property type="entry name" value="TCP-1-like chaperonin intermediate domain"/>
    <property type="match status" value="1"/>
</dbReference>
<reference evidence="12 13" key="2">
    <citation type="journal article" date="2007" name="BMC Biol.">
        <title>A 100%-complete sequence reveals unusually simple genomic features in the hot-spring red alga Cyanidioschyzon merolae.</title>
        <authorList>
            <person name="Nozaki H."/>
            <person name="Takano H."/>
            <person name="Misumi O."/>
            <person name="Terasawa K."/>
            <person name="Matsuzaki M."/>
            <person name="Maruyama S."/>
            <person name="Nishida K."/>
            <person name="Yagisawa F."/>
            <person name="Yoshida Y."/>
            <person name="Fujiwara T."/>
            <person name="Takio S."/>
            <person name="Tamura K."/>
            <person name="Chung S.J."/>
            <person name="Nakamura S."/>
            <person name="Kuroiwa H."/>
            <person name="Tanaka K."/>
            <person name="Sato N."/>
            <person name="Kuroiwa T."/>
        </authorList>
    </citation>
    <scope>NUCLEOTIDE SEQUENCE [LARGE SCALE GENOMIC DNA]</scope>
    <source>
        <strain evidence="12 13">10D</strain>
    </source>
</reference>
<dbReference type="InterPro" id="IPR054827">
    <property type="entry name" value="thermosome_alpha"/>
</dbReference>
<dbReference type="InterPro" id="IPR012719">
    <property type="entry name" value="Chap_CCT_gamma"/>
</dbReference>
<dbReference type="InterPro" id="IPR002194">
    <property type="entry name" value="Chaperonin_TCP-1_CS"/>
</dbReference>
<evidence type="ECO:0000256" key="11">
    <source>
        <dbReference type="RuleBase" id="RU004191"/>
    </source>
</evidence>
<dbReference type="Gramene" id="CMB044CT">
    <property type="protein sequence ID" value="CMB044CT"/>
    <property type="gene ID" value="CMB044C"/>
</dbReference>
<sequence>MLKNATPVYVVNTKSQHKRGRDTQLANIAAAKAVADVVRTTLGPRAMLKLILDAIGGVVITSDGNAILREIDVGHPAAKAMLELSRTQDEEVGDGTTSVIVLAGALLQAAEPCLEAGVHPSVIVGAYMRALQDALSELEQRCAIAVDWNDEVQLQRVLRACLGTKVAAVYRERVAAWSLAAVKLIAESSAPATTAGAGTQRPLDIKNLVRVEKIPGGDLDDSAVIRGVVLNKDIVHPQMRRRIENPRLLLLDCPLEYRKGESQLTVEVTREADWEALLQSEEAVVRQQCERIAALRPDLVITEKGISDLAAYLLMRAGISALRRVRKTDNERLVRATGARIVSRIEEASQQDIGTGAGLFEVRRLGEEYYSFIEQCTAPGACTVLLRGGSKDTLNELERNLHDALCVLRSLYGDRRVVAGGGATEMALSRALLQRSALVEGAAQWPYRQAAEALEVIPRTLAENCGTSVVRLLTRLRAEHAEAGHSNIGVDGTSGELIDMIEAGIVDAYAVKAQALKTAVESACMLLRIDDILSAVRKREGSGTATGAADATEDANPTD</sequence>
<dbReference type="GO" id="GO:0140662">
    <property type="term" value="F:ATP-dependent protein folding chaperone"/>
    <property type="evidence" value="ECO:0007669"/>
    <property type="project" value="InterPro"/>
</dbReference>
<dbReference type="Gene3D" id="3.50.7.10">
    <property type="entry name" value="GroEL"/>
    <property type="match status" value="1"/>
</dbReference>
<dbReference type="NCBIfam" id="TIGR02344">
    <property type="entry name" value="chap_CCT_gamma"/>
    <property type="match status" value="1"/>
</dbReference>
<accession>M1V3Q7</accession>
<reference evidence="12 13" key="1">
    <citation type="journal article" date="2004" name="Nature">
        <title>Genome sequence of the ultrasmall unicellular red alga Cyanidioschyzon merolae 10D.</title>
        <authorList>
            <person name="Matsuzaki M."/>
            <person name="Misumi O."/>
            <person name="Shin-i T."/>
            <person name="Maruyama S."/>
            <person name="Takahara M."/>
            <person name="Miyagishima S."/>
            <person name="Mori T."/>
            <person name="Nishida K."/>
            <person name="Yagisawa F."/>
            <person name="Nishida K."/>
            <person name="Yoshida Y."/>
            <person name="Nishimura Y."/>
            <person name="Nakao S."/>
            <person name="Kobayashi T."/>
            <person name="Momoyama Y."/>
            <person name="Higashiyama T."/>
            <person name="Minoda A."/>
            <person name="Sano M."/>
            <person name="Nomoto H."/>
            <person name="Oishi K."/>
            <person name="Hayashi H."/>
            <person name="Ohta F."/>
            <person name="Nishizaka S."/>
            <person name="Haga S."/>
            <person name="Miura S."/>
            <person name="Morishita T."/>
            <person name="Kabeya Y."/>
            <person name="Terasawa K."/>
            <person name="Suzuki Y."/>
            <person name="Ishii Y."/>
            <person name="Asakawa S."/>
            <person name="Takano H."/>
            <person name="Ohta N."/>
            <person name="Kuroiwa H."/>
            <person name="Tanaka K."/>
            <person name="Shimizu N."/>
            <person name="Sugano S."/>
            <person name="Sato N."/>
            <person name="Nozaki H."/>
            <person name="Ogasawara N."/>
            <person name="Kohara Y."/>
            <person name="Kuroiwa T."/>
        </authorList>
    </citation>
    <scope>NUCLEOTIDE SEQUENCE [LARGE SCALE GENOMIC DNA]</scope>
    <source>
        <strain evidence="12 13">10D</strain>
    </source>
</reference>
<dbReference type="PROSITE" id="PS00750">
    <property type="entry name" value="TCP1_1"/>
    <property type="match status" value="1"/>
</dbReference>
<dbReference type="OMA" id="DKMLVNP"/>
<dbReference type="KEGG" id="cme:CYME_CMB044C"/>
<gene>
    <name evidence="12" type="ORF">CYME_CMB044C</name>
</gene>
<dbReference type="HOGENOM" id="CLU_008891_7_3_1"/>
<keyword evidence="7 10" id="KW-0067">ATP-binding</keyword>
<dbReference type="InterPro" id="IPR002423">
    <property type="entry name" value="Cpn60/GroEL/TCP-1"/>
</dbReference>
<dbReference type="NCBIfam" id="NF041082">
    <property type="entry name" value="thermosome_alpha"/>
    <property type="match status" value="1"/>
</dbReference>
<keyword evidence="5" id="KW-0963">Cytoplasm</keyword>
<evidence type="ECO:0000256" key="9">
    <source>
        <dbReference type="ARBA" id="ARBA00024677"/>
    </source>
</evidence>
<dbReference type="FunFam" id="1.10.560.10:FF:000085">
    <property type="entry name" value="T-complex protein 1 subunit gamma"/>
    <property type="match status" value="1"/>
</dbReference>
<dbReference type="EMBL" id="AP006484">
    <property type="protein sequence ID" value="BAM78865.1"/>
    <property type="molecule type" value="Genomic_DNA"/>
</dbReference>
<protein>
    <recommendedName>
        <fullName evidence="4 11">T-complex protein 1 subunit gamma</fullName>
    </recommendedName>
</protein>
<dbReference type="Gene3D" id="1.10.560.10">
    <property type="entry name" value="GroEL-like equatorial domain"/>
    <property type="match status" value="1"/>
</dbReference>
<comment type="similarity">
    <text evidence="2 10">Belongs to the TCP-1 chaperonin family.</text>
</comment>
<evidence type="ECO:0000256" key="4">
    <source>
        <dbReference type="ARBA" id="ARBA00017187"/>
    </source>
</evidence>
<dbReference type="Pfam" id="PF00118">
    <property type="entry name" value="Cpn60_TCP1"/>
    <property type="match status" value="1"/>
</dbReference>
<dbReference type="GO" id="GO:0005524">
    <property type="term" value="F:ATP binding"/>
    <property type="evidence" value="ECO:0007669"/>
    <property type="project" value="UniProtKB-KW"/>
</dbReference>
<proteinExistence type="inferred from homology"/>
<dbReference type="OrthoDB" id="10248520at2759"/>
<keyword evidence="8 10" id="KW-0143">Chaperone</keyword>
<dbReference type="PANTHER" id="PTHR11353">
    <property type="entry name" value="CHAPERONIN"/>
    <property type="match status" value="1"/>
</dbReference>
<dbReference type="RefSeq" id="XP_005535151.1">
    <property type="nucleotide sequence ID" value="XM_005535094.1"/>
</dbReference>
<evidence type="ECO:0000256" key="10">
    <source>
        <dbReference type="RuleBase" id="RU004187"/>
    </source>
</evidence>
<dbReference type="GeneID" id="16992254"/>
<dbReference type="InterPro" id="IPR027413">
    <property type="entry name" value="GROEL-like_equatorial_sf"/>
</dbReference>
<dbReference type="SUPFAM" id="SSF48592">
    <property type="entry name" value="GroEL equatorial domain-like"/>
    <property type="match status" value="1"/>
</dbReference>
<evidence type="ECO:0000256" key="2">
    <source>
        <dbReference type="ARBA" id="ARBA00008020"/>
    </source>
</evidence>
<evidence type="ECO:0000313" key="13">
    <source>
        <dbReference type="Proteomes" id="UP000007014"/>
    </source>
</evidence>
<evidence type="ECO:0000256" key="1">
    <source>
        <dbReference type="ARBA" id="ARBA00004496"/>
    </source>
</evidence>
<dbReference type="Proteomes" id="UP000007014">
    <property type="component" value="Chromosome 2"/>
</dbReference>
<keyword evidence="6 10" id="KW-0547">Nucleotide-binding</keyword>
<organism evidence="12 13">
    <name type="scientific">Cyanidioschyzon merolae (strain NIES-3377 / 10D)</name>
    <name type="common">Unicellular red alga</name>
    <dbReference type="NCBI Taxonomy" id="280699"/>
    <lineage>
        <taxon>Eukaryota</taxon>
        <taxon>Rhodophyta</taxon>
        <taxon>Bangiophyceae</taxon>
        <taxon>Cyanidiales</taxon>
        <taxon>Cyanidiaceae</taxon>
        <taxon>Cyanidioschyzon</taxon>
    </lineage>
</organism>
<comment type="subcellular location">
    <subcellularLocation>
        <location evidence="1">Cytoplasm</location>
    </subcellularLocation>
</comment>
<dbReference type="SUPFAM" id="SSF52029">
    <property type="entry name" value="GroEL apical domain-like"/>
    <property type="match status" value="1"/>
</dbReference>
<dbReference type="SUPFAM" id="SSF54849">
    <property type="entry name" value="GroEL-intermediate domain like"/>
    <property type="match status" value="1"/>
</dbReference>
<comment type="subunit">
    <text evidence="3">Heterooligomeric complex of about 850 to 900 kDa that forms two stacked rings, 12 to 16 nm in diameter.</text>
</comment>
<evidence type="ECO:0000256" key="7">
    <source>
        <dbReference type="ARBA" id="ARBA00022840"/>
    </source>
</evidence>
<dbReference type="NCBIfam" id="NF041083">
    <property type="entry name" value="thermosome_beta"/>
    <property type="match status" value="1"/>
</dbReference>
<dbReference type="AlphaFoldDB" id="M1V3Q7"/>
<dbReference type="STRING" id="280699.M1V3Q7"/>
<dbReference type="GO" id="GO:0005832">
    <property type="term" value="C:chaperonin-containing T-complex"/>
    <property type="evidence" value="ECO:0007669"/>
    <property type="project" value="UniProtKB-ARBA"/>
</dbReference>